<dbReference type="AlphaFoldDB" id="A0AAV5GVA1"/>
<proteinExistence type="predicted"/>
<dbReference type="SUPFAM" id="SSF52266">
    <property type="entry name" value="SGNH hydrolase"/>
    <property type="match status" value="1"/>
</dbReference>
<accession>A0AAV5GVA1</accession>
<evidence type="ECO:0008006" key="3">
    <source>
        <dbReference type="Google" id="ProtNLM"/>
    </source>
</evidence>
<organism evidence="1 2">
    <name type="scientific">Rhodotorula paludigena</name>
    <dbReference type="NCBI Taxonomy" id="86838"/>
    <lineage>
        <taxon>Eukaryota</taxon>
        <taxon>Fungi</taxon>
        <taxon>Dikarya</taxon>
        <taxon>Basidiomycota</taxon>
        <taxon>Pucciniomycotina</taxon>
        <taxon>Microbotryomycetes</taxon>
        <taxon>Sporidiobolales</taxon>
        <taxon>Sporidiobolaceae</taxon>
        <taxon>Rhodotorula</taxon>
    </lineage>
</organism>
<name>A0AAV5GVA1_9BASI</name>
<protein>
    <recommendedName>
        <fullName evidence="3">Capsular associated protein</fullName>
    </recommendedName>
</protein>
<gene>
    <name evidence="1" type="ORF">Rhopal_006928-T1</name>
</gene>
<reference evidence="1 2" key="1">
    <citation type="submission" date="2021-12" db="EMBL/GenBank/DDBJ databases">
        <title>High titer production of polyol ester of fatty acids by Rhodotorula paludigena BS15 towards product separation-free biomass refinery.</title>
        <authorList>
            <person name="Mano J."/>
            <person name="Ono H."/>
            <person name="Tanaka T."/>
            <person name="Naito K."/>
            <person name="Sushida H."/>
            <person name="Ike M."/>
            <person name="Tokuyasu K."/>
            <person name="Kitaoka M."/>
        </authorList>
    </citation>
    <scope>NUCLEOTIDE SEQUENCE [LARGE SCALE GENOMIC DNA]</scope>
    <source>
        <strain evidence="1 2">BS15</strain>
    </source>
</reference>
<sequence length="480" mass="52582">MLVHRVPSPVTSLVPTFSKALPALPALRTSSAPSPASCRPCDIDPTNPLCEYGDSAIRVSRAYEGSGVRVRKVLAKALRGEKVKIGVLGASVTAGHGLDHGGKVVGPAWPYRWLEDFQKTFPQTELYNGAAPAMDSAFYSFCYRTMVPETDIDMWLVELDVNNDFAQTTLEADDVLFRTLLNLPNEPAVIRLSVFALSFDDMARGAASNLLLSQFFDIPVITIKNFFLPYLLERPDVAPEYFTKFWDGAPDYRHVNVHGHNALADMLSLYMAEQLCITRQELARGRLLAKADTPWPTEDTWGKVPRLHVDVPRRQFTATGRVDQSAPVCNFAASKSHPLLPMHSSRAAVIGGSPTIHDEHMSAGWQRVEWNDKAAWSSSEPGSVIRFPAEGSTVGVAVWTWSGPKKGLTAELPGQVACWIDDAEGDAVTIDAYQADGPAHSKWTEVQNHLPTEKHVVSCRILGSSSSGGHEVRIMGLVSH</sequence>
<dbReference type="PANTHER" id="PTHR34407">
    <property type="entry name" value="EXPRESSED PROTEIN"/>
    <property type="match status" value="1"/>
</dbReference>
<keyword evidence="2" id="KW-1185">Reference proteome</keyword>
<comment type="caution">
    <text evidence="1">The sequence shown here is derived from an EMBL/GenBank/DDBJ whole genome shotgun (WGS) entry which is preliminary data.</text>
</comment>
<dbReference type="Proteomes" id="UP001342314">
    <property type="component" value="Unassembled WGS sequence"/>
</dbReference>
<evidence type="ECO:0000313" key="2">
    <source>
        <dbReference type="Proteomes" id="UP001342314"/>
    </source>
</evidence>
<dbReference type="EMBL" id="BQKY01000015">
    <property type="protein sequence ID" value="GJN93869.1"/>
    <property type="molecule type" value="Genomic_DNA"/>
</dbReference>
<dbReference type="PANTHER" id="PTHR34407:SF1">
    <property type="entry name" value="SGNH HYDROLASE-TYPE ESTERASE DOMAIN-CONTAINING PROTEIN"/>
    <property type="match status" value="1"/>
</dbReference>
<evidence type="ECO:0000313" key="1">
    <source>
        <dbReference type="EMBL" id="GJN93869.1"/>
    </source>
</evidence>